<dbReference type="Gene3D" id="2.60.40.740">
    <property type="match status" value="1"/>
</dbReference>
<sequence>MKKLIVIFLSMFLIFIGVYADEDIQVVLEQPAVSSAKSGENLLYNLNIKLPKDYKKKYESFSVSVLMDGNLKVLSTDLVGAEVNPGKINLKTTENSKTSQNIISLNVDDISKIDKENLSLKINTKVRKEIKSGENLENSFVLSYQDRKGYTGSSQKNLESSTKAGNIELKIDDIYANSKTIKGKSEKNATIVLYRGKDELKRVKADKDGNFSIDVNPFSEGEKIRLYAYYEDDNVYVDYIIKGVDESYKIKDVKKSSEEVINSISNMKKISDYVAFAKGLPTAKATKEEEARLKAAIAGGEYLQVKKVVKDEDIGKVFNELQGAIKGVRKPYMIGSEGKFNPDKAMTRAEVCQVLSKIIMGNKTVSDFSSFKDVDQEKWYAGAVTAIESRKLISGYSDGTFKPEKEIKRSEFAMIIYNYLKLDESSESVKFSDVSNNHWAKKAIDTLVANKIMVGTDSKHFNPDGKLKRCQAAVIVNNILDRKVNKEFLNTYSKNPYKDLSDKHWAYYQILEVSGL</sequence>
<dbReference type="Pfam" id="PF00395">
    <property type="entry name" value="SLH"/>
    <property type="match status" value="2"/>
</dbReference>
<gene>
    <name evidence="2" type="primary">ctc_1</name>
    <name evidence="2" type="ORF">NCTC13149_01744</name>
</gene>
<reference evidence="2 3" key="1">
    <citation type="submission" date="2018-06" db="EMBL/GenBank/DDBJ databases">
        <authorList>
            <consortium name="Pathogen Informatics"/>
            <person name="Doyle S."/>
        </authorList>
    </citation>
    <scope>NUCLEOTIDE SEQUENCE [LARGE SCALE GENOMIC DNA]</scope>
    <source>
        <strain evidence="2 3">NCTC13149</strain>
    </source>
</reference>
<dbReference type="InterPro" id="IPR013783">
    <property type="entry name" value="Ig-like_fold"/>
</dbReference>
<dbReference type="InterPro" id="IPR051465">
    <property type="entry name" value="Cell_Envelope_Struct_Comp"/>
</dbReference>
<accession>A0A379C6L4</accession>
<feature type="domain" description="SLH" evidence="1">
    <location>
        <begin position="367"/>
        <end position="430"/>
    </location>
</feature>
<evidence type="ECO:0000259" key="1">
    <source>
        <dbReference type="PROSITE" id="PS51272"/>
    </source>
</evidence>
<dbReference type="AlphaFoldDB" id="A0A379C6L4"/>
<organism evidence="2 3">
    <name type="scientific">Peptoniphilus lacrimalis</name>
    <dbReference type="NCBI Taxonomy" id="33031"/>
    <lineage>
        <taxon>Bacteria</taxon>
        <taxon>Bacillati</taxon>
        <taxon>Bacillota</taxon>
        <taxon>Tissierellia</taxon>
        <taxon>Tissierellales</taxon>
        <taxon>Peptoniphilaceae</taxon>
        <taxon>Peptoniphilus</taxon>
    </lineage>
</organism>
<protein>
    <submittedName>
        <fullName evidence="2">Parasporal protein</fullName>
    </submittedName>
</protein>
<evidence type="ECO:0000313" key="3">
    <source>
        <dbReference type="Proteomes" id="UP000255517"/>
    </source>
</evidence>
<dbReference type="Proteomes" id="UP000255517">
    <property type="component" value="Unassembled WGS sequence"/>
</dbReference>
<evidence type="ECO:0000313" key="2">
    <source>
        <dbReference type="EMBL" id="SUB57883.1"/>
    </source>
</evidence>
<dbReference type="RefSeq" id="WP_019034978.1">
    <property type="nucleotide sequence ID" value="NZ_UGSZ01000001.1"/>
</dbReference>
<dbReference type="OrthoDB" id="1698971at2"/>
<dbReference type="EMBL" id="UGSZ01000001">
    <property type="protein sequence ID" value="SUB57883.1"/>
    <property type="molecule type" value="Genomic_DNA"/>
</dbReference>
<dbReference type="STRING" id="1122949.GCA_000378725_01266"/>
<proteinExistence type="predicted"/>
<dbReference type="PANTHER" id="PTHR43308">
    <property type="entry name" value="OUTER MEMBRANE PROTEIN ALPHA-RELATED"/>
    <property type="match status" value="1"/>
</dbReference>
<name>A0A379C6L4_9FIRM</name>
<dbReference type="PANTHER" id="PTHR43308:SF1">
    <property type="entry name" value="OUTER MEMBRANE PROTEIN ALPHA"/>
    <property type="match status" value="1"/>
</dbReference>
<dbReference type="PROSITE" id="PS51272">
    <property type="entry name" value="SLH"/>
    <property type="match status" value="2"/>
</dbReference>
<dbReference type="InterPro" id="IPR001119">
    <property type="entry name" value="SLH_dom"/>
</dbReference>
<dbReference type="Gene3D" id="2.60.40.10">
    <property type="entry name" value="Immunoglobulins"/>
    <property type="match status" value="1"/>
</dbReference>
<feature type="domain" description="SLH" evidence="1">
    <location>
        <begin position="431"/>
        <end position="490"/>
    </location>
</feature>